<keyword evidence="1" id="KW-0547">Nucleotide-binding</keyword>
<evidence type="ECO:0000256" key="2">
    <source>
        <dbReference type="ARBA" id="ARBA00022801"/>
    </source>
</evidence>
<evidence type="ECO:0000259" key="5">
    <source>
        <dbReference type="Pfam" id="PF13087"/>
    </source>
</evidence>
<dbReference type="PANTHER" id="PTHR43788">
    <property type="entry name" value="DNA2/NAM7 HELICASE FAMILY MEMBER"/>
    <property type="match status" value="1"/>
</dbReference>
<dbReference type="Gene3D" id="3.40.50.300">
    <property type="entry name" value="P-loop containing nucleotide triphosphate hydrolases"/>
    <property type="match status" value="2"/>
</dbReference>
<dbReference type="EMBL" id="JEMT01029107">
    <property type="protein sequence ID" value="EXX53058.1"/>
    <property type="molecule type" value="Genomic_DNA"/>
</dbReference>
<dbReference type="PANTHER" id="PTHR43788:SF8">
    <property type="entry name" value="DNA-BINDING PROTEIN SMUBP-2"/>
    <property type="match status" value="1"/>
</dbReference>
<name>A0A015LE06_RHIIW</name>
<evidence type="ECO:0000256" key="1">
    <source>
        <dbReference type="ARBA" id="ARBA00022741"/>
    </source>
</evidence>
<dbReference type="InterPro" id="IPR041679">
    <property type="entry name" value="DNA2/NAM7-like_C"/>
</dbReference>
<keyword evidence="7" id="KW-1185">Reference proteome</keyword>
<dbReference type="InterPro" id="IPR011604">
    <property type="entry name" value="PDDEXK-like_dom_sf"/>
</dbReference>
<dbReference type="CDD" id="cd18808">
    <property type="entry name" value="SF1_C_Upf1"/>
    <property type="match status" value="1"/>
</dbReference>
<keyword evidence="4" id="KW-0067">ATP-binding</keyword>
<organism evidence="6 7">
    <name type="scientific">Rhizophagus irregularis (strain DAOM 197198w)</name>
    <name type="common">Glomus intraradices</name>
    <dbReference type="NCBI Taxonomy" id="1432141"/>
    <lineage>
        <taxon>Eukaryota</taxon>
        <taxon>Fungi</taxon>
        <taxon>Fungi incertae sedis</taxon>
        <taxon>Mucoromycota</taxon>
        <taxon>Glomeromycotina</taxon>
        <taxon>Glomeromycetes</taxon>
        <taxon>Glomerales</taxon>
        <taxon>Glomeraceae</taxon>
        <taxon>Rhizophagus</taxon>
    </lineage>
</organism>
<protein>
    <submittedName>
        <fullName evidence="6">Putative DNA/RNA helicase SEN1</fullName>
    </submittedName>
</protein>
<dbReference type="GO" id="GO:0043139">
    <property type="term" value="F:5'-3' DNA helicase activity"/>
    <property type="evidence" value="ECO:0007669"/>
    <property type="project" value="TreeGrafter"/>
</dbReference>
<dbReference type="OMA" id="LERISCT"/>
<dbReference type="STRING" id="1432141.A0A015LE06"/>
<dbReference type="InterPro" id="IPR027417">
    <property type="entry name" value="P-loop_NTPase"/>
</dbReference>
<feature type="domain" description="DNA2/NAM7 helicase-like C-terminal" evidence="5">
    <location>
        <begin position="1044"/>
        <end position="1234"/>
    </location>
</feature>
<dbReference type="GO" id="GO:0005524">
    <property type="term" value="F:ATP binding"/>
    <property type="evidence" value="ECO:0007669"/>
    <property type="project" value="UniProtKB-KW"/>
</dbReference>
<accession>A0A015LE06</accession>
<evidence type="ECO:0000256" key="4">
    <source>
        <dbReference type="ARBA" id="ARBA00022840"/>
    </source>
</evidence>
<dbReference type="OrthoDB" id="6513042at2759"/>
<dbReference type="Proteomes" id="UP000022910">
    <property type="component" value="Unassembled WGS sequence"/>
</dbReference>
<sequence>MSQGVPSISISDLSKYYQFNCEKLVQKIVSKKPKSTNENENKKNKTDNLIEASKKRGNEFELEIKNKLNNVVDCQYKSYKDLLRNVHVGQTFYQMKFDVPENVYNANIKDIIKLKSFIPDFIEVIREDGETKLMVWDVKSSKSTRISHQFQAASYVYLLKYIIQDFPALSISHTIGIRLPHLPLQTFNIDLLLQRIDKFFRKDLPKIIRTKEPFWYYNTRCRTCDFVHTCREDAKGSISMIPHLSPENAESLRTFVSSRNDVVDIEDLTKIVVNEDNDVKKSDKLMIKQIIKYDKKSKRSPYLRAKKTKRAQFVGLPVANFPQKTDHNLLITMSLDPFLSHPFGWGICLFTGDGEILQKYRRAESFSKESQKKFVPLMDEFVTMLTKCFEYLSQVKSRACIFVYSEREKTTIQDALLEIITTDDNTVSCTLQHAATRCLFNLFEDSSLITASGSKDDNIMEIPDSRNEWREFPRLIILEHAIKENIAIYVPGFYRFIDIWQQLVKPTLSNDQELLNSLEQHITKIDLENIYTSWVSEQSSAQQKIQEAHLLRIKFVNAVMKAYYKLLKESTDNDIASILIFTPPIFTFTEIKSFNNHYLGKLYFFKQYEAITECMRIRSKRIKDFTQDESIRGVQLRYERFINKVNNEWIVKFTIINNEKDASLLEPSSFKTFILVEDSPKGLREAIKFSDMEYRNKNPSVLSLAIVCLEKVENRTIYLKGTFKMDLTKITNCRLYKRYFDFNLNKVLTTFAEIDERNDDNKSVSMVSVFLYEVICKDFLQILGALDDLLKDPNAWGSGSSIEERQFKKIKSTTSTSSLETFCMSPSQKEISEDLLKKRLQIVWGPPGSGKTQFLALFITWYLSMLPKLTDTNRKYVIGVTAFTKEAIANLLERISCTRKYYNRFTIFSMIENMKGDDIKVCKGEDLSKKIARYKGPVVIGGTVWDWYKLRKTVKCDIMMIDEGSQLLVSDAILAIECLNPRTGKLIVAGDHMQLGPIIKNSYPKFPYDHPLIFGSIQQCLMRRKDGSIMHEEDLKEQKYDFGHLTTQLKENWRMNEELNKFFQKIYGKNYISKNPNLKLALNDNKLSQVNPLIRKILSPDSAITLVIIKNSELVNSDTILSDQTKTEAEVVKQITSSYFKLTKVKEKQKLLIVTPFRRQRLEIKSRLEHYIKNENLQINTVDKIQGQEADIVIACFGFFNINKTSKESKFLFEMNRWNVALSRAKSKLIVITTDEMLDPDDIEIFANKKISEGLEFLHMVKKHVQDVHDLQEKDPVVDNSKRKRRRVDDNGVIEWIVNGREKRQKEMNQK</sequence>
<dbReference type="Pfam" id="PF13245">
    <property type="entry name" value="AAA_19"/>
    <property type="match status" value="1"/>
</dbReference>
<dbReference type="InterPro" id="IPR047187">
    <property type="entry name" value="SF1_C_Upf1"/>
</dbReference>
<keyword evidence="2" id="KW-0378">Hydrolase</keyword>
<dbReference type="InterPro" id="IPR050534">
    <property type="entry name" value="Coronavir_polyprotein_1ab"/>
</dbReference>
<gene>
    <name evidence="6" type="ORF">RirG_247590</name>
</gene>
<dbReference type="Gene3D" id="3.90.320.10">
    <property type="match status" value="1"/>
</dbReference>
<dbReference type="GO" id="GO:0016787">
    <property type="term" value="F:hydrolase activity"/>
    <property type="evidence" value="ECO:0007669"/>
    <property type="project" value="UniProtKB-KW"/>
</dbReference>
<evidence type="ECO:0000256" key="3">
    <source>
        <dbReference type="ARBA" id="ARBA00022806"/>
    </source>
</evidence>
<evidence type="ECO:0000313" key="7">
    <source>
        <dbReference type="Proteomes" id="UP000022910"/>
    </source>
</evidence>
<comment type="caution">
    <text evidence="6">The sequence shown here is derived from an EMBL/GenBank/DDBJ whole genome shotgun (WGS) entry which is preliminary data.</text>
</comment>
<dbReference type="HOGENOM" id="CLU_004861_1_0_1"/>
<evidence type="ECO:0000313" key="6">
    <source>
        <dbReference type="EMBL" id="EXX53058.1"/>
    </source>
</evidence>
<reference evidence="6 7" key="1">
    <citation type="submission" date="2014-02" db="EMBL/GenBank/DDBJ databases">
        <title>Single nucleus genome sequencing reveals high similarity among nuclei of an endomycorrhizal fungus.</title>
        <authorList>
            <person name="Lin K."/>
            <person name="Geurts R."/>
            <person name="Zhang Z."/>
            <person name="Limpens E."/>
            <person name="Saunders D.G."/>
            <person name="Mu D."/>
            <person name="Pang E."/>
            <person name="Cao H."/>
            <person name="Cha H."/>
            <person name="Lin T."/>
            <person name="Zhou Q."/>
            <person name="Shang Y."/>
            <person name="Li Y."/>
            <person name="Ivanov S."/>
            <person name="Sharma T."/>
            <person name="Velzen R.V."/>
            <person name="Ruijter N.D."/>
            <person name="Aanen D.K."/>
            <person name="Win J."/>
            <person name="Kamoun S."/>
            <person name="Bisseling T."/>
            <person name="Huang S."/>
        </authorList>
    </citation>
    <scope>NUCLEOTIDE SEQUENCE [LARGE SCALE GENOMIC DNA]</scope>
    <source>
        <strain evidence="7">DAOM197198w</strain>
    </source>
</reference>
<dbReference type="Pfam" id="PF13087">
    <property type="entry name" value="AAA_12"/>
    <property type="match status" value="1"/>
</dbReference>
<proteinExistence type="predicted"/>
<dbReference type="SUPFAM" id="SSF52540">
    <property type="entry name" value="P-loop containing nucleoside triphosphate hydrolases"/>
    <property type="match status" value="1"/>
</dbReference>
<keyword evidence="3 6" id="KW-0347">Helicase</keyword>